<dbReference type="EMBL" id="ML977521">
    <property type="protein sequence ID" value="KAF2124006.1"/>
    <property type="molecule type" value="Genomic_DNA"/>
</dbReference>
<dbReference type="GeneID" id="54409673"/>
<keyword evidence="2" id="KW-1185">Reference proteome</keyword>
<sequence>MPAISPLNQYSKHQAFNLPSVVVLCSHSLTLIATSHNRTRKAAATAVIGADARALSTLRLDDRTRR</sequence>
<evidence type="ECO:0000313" key="2">
    <source>
        <dbReference type="Proteomes" id="UP000799771"/>
    </source>
</evidence>
<dbReference type="AlphaFoldDB" id="A0A6A5ZXK5"/>
<gene>
    <name evidence="1" type="ORF">P153DRAFT_371307</name>
</gene>
<dbReference type="RefSeq" id="XP_033518399.1">
    <property type="nucleotide sequence ID" value="XM_033669241.1"/>
</dbReference>
<dbReference type="Proteomes" id="UP000799771">
    <property type="component" value="Unassembled WGS sequence"/>
</dbReference>
<accession>A0A6A5ZXK5</accession>
<evidence type="ECO:0000313" key="1">
    <source>
        <dbReference type="EMBL" id="KAF2124006.1"/>
    </source>
</evidence>
<proteinExistence type="predicted"/>
<organism evidence="1 2">
    <name type="scientific">Dothidotthia symphoricarpi CBS 119687</name>
    <dbReference type="NCBI Taxonomy" id="1392245"/>
    <lineage>
        <taxon>Eukaryota</taxon>
        <taxon>Fungi</taxon>
        <taxon>Dikarya</taxon>
        <taxon>Ascomycota</taxon>
        <taxon>Pezizomycotina</taxon>
        <taxon>Dothideomycetes</taxon>
        <taxon>Pleosporomycetidae</taxon>
        <taxon>Pleosporales</taxon>
        <taxon>Dothidotthiaceae</taxon>
        <taxon>Dothidotthia</taxon>
    </lineage>
</organism>
<protein>
    <submittedName>
        <fullName evidence="1">Uncharacterized protein</fullName>
    </submittedName>
</protein>
<reference evidence="1" key="1">
    <citation type="journal article" date="2020" name="Stud. Mycol.">
        <title>101 Dothideomycetes genomes: a test case for predicting lifestyles and emergence of pathogens.</title>
        <authorList>
            <person name="Haridas S."/>
            <person name="Albert R."/>
            <person name="Binder M."/>
            <person name="Bloem J."/>
            <person name="Labutti K."/>
            <person name="Salamov A."/>
            <person name="Andreopoulos B."/>
            <person name="Baker S."/>
            <person name="Barry K."/>
            <person name="Bills G."/>
            <person name="Bluhm B."/>
            <person name="Cannon C."/>
            <person name="Castanera R."/>
            <person name="Culley D."/>
            <person name="Daum C."/>
            <person name="Ezra D."/>
            <person name="Gonzalez J."/>
            <person name="Henrissat B."/>
            <person name="Kuo A."/>
            <person name="Liang C."/>
            <person name="Lipzen A."/>
            <person name="Lutzoni F."/>
            <person name="Magnuson J."/>
            <person name="Mondo S."/>
            <person name="Nolan M."/>
            <person name="Ohm R."/>
            <person name="Pangilinan J."/>
            <person name="Park H.-J."/>
            <person name="Ramirez L."/>
            <person name="Alfaro M."/>
            <person name="Sun H."/>
            <person name="Tritt A."/>
            <person name="Yoshinaga Y."/>
            <person name="Zwiers L.-H."/>
            <person name="Turgeon B."/>
            <person name="Goodwin S."/>
            <person name="Spatafora J."/>
            <person name="Crous P."/>
            <person name="Grigoriev I."/>
        </authorList>
    </citation>
    <scope>NUCLEOTIDE SEQUENCE</scope>
    <source>
        <strain evidence="1">CBS 119687</strain>
    </source>
</reference>
<name>A0A6A5ZXK5_9PLEO</name>